<organism evidence="2 3">
    <name type="scientific">Fusobacterium ulcerans</name>
    <dbReference type="NCBI Taxonomy" id="861"/>
    <lineage>
        <taxon>Bacteria</taxon>
        <taxon>Fusobacteriati</taxon>
        <taxon>Fusobacteriota</taxon>
        <taxon>Fusobacteriia</taxon>
        <taxon>Fusobacteriales</taxon>
        <taxon>Fusobacteriaceae</taxon>
        <taxon>Fusobacterium</taxon>
    </lineage>
</organism>
<protein>
    <submittedName>
        <fullName evidence="2">Uncharacterized protein</fullName>
    </submittedName>
</protein>
<gene>
    <name evidence="2" type="ORF">NCTC12112_01604</name>
</gene>
<evidence type="ECO:0000313" key="2">
    <source>
        <dbReference type="EMBL" id="SQJ02783.1"/>
    </source>
</evidence>
<feature type="transmembrane region" description="Helical" evidence="1">
    <location>
        <begin position="6"/>
        <end position="23"/>
    </location>
</feature>
<keyword evidence="1" id="KW-1133">Transmembrane helix</keyword>
<keyword evidence="1" id="KW-0812">Transmembrane</keyword>
<proteinExistence type="predicted"/>
<accession>A0AAX2JAD7</accession>
<dbReference type="AlphaFoldDB" id="A0AAX2JAD7"/>
<sequence length="142" mass="16904">MNYLDSKLILYLVVIFLIVFIFIKLKTVLAIRNLNNKIGVRFYYKFLGNIQWLKEQILMGKYLEMKYLNAVEDKENSNIIILLEKKEESSIINIYSAKNKTVIIKNLKLNDQRFKKFIEFLPRTLAEDNFSKESEKNDLGRE</sequence>
<name>A0AAX2JAD7_9FUSO</name>
<reference evidence="2 3" key="1">
    <citation type="submission" date="2018-06" db="EMBL/GenBank/DDBJ databases">
        <authorList>
            <consortium name="Pathogen Informatics"/>
            <person name="Doyle S."/>
        </authorList>
    </citation>
    <scope>NUCLEOTIDE SEQUENCE [LARGE SCALE GENOMIC DNA]</scope>
    <source>
        <strain evidence="2 3">NCTC12112</strain>
    </source>
</reference>
<dbReference type="Proteomes" id="UP000249008">
    <property type="component" value="Chromosome 1"/>
</dbReference>
<dbReference type="RefSeq" id="WP_005977079.1">
    <property type="nucleotide sequence ID" value="NZ_CABKNW010000002.1"/>
</dbReference>
<dbReference type="KEGG" id="ful:C4N20_15140"/>
<keyword evidence="1" id="KW-0472">Membrane</keyword>
<evidence type="ECO:0000256" key="1">
    <source>
        <dbReference type="SAM" id="Phobius"/>
    </source>
</evidence>
<dbReference type="GeneID" id="78456161"/>
<evidence type="ECO:0000313" key="3">
    <source>
        <dbReference type="Proteomes" id="UP000249008"/>
    </source>
</evidence>
<dbReference type="EMBL" id="LS483487">
    <property type="protein sequence ID" value="SQJ02783.1"/>
    <property type="molecule type" value="Genomic_DNA"/>
</dbReference>